<sequence>MLHITKNEMRSDADRNAFGLAALAVCKMAKSINGVNDAKFFWINPNLIGIIVDAEAGAWGADVEPSADSMKAFFDLADLSNQVSNEIWMSAGIGEERFNIAQ</sequence>
<accession>A0A937LYT6</accession>
<name>A0A937LYT6_9GAMM</name>
<reference evidence="1" key="1">
    <citation type="submission" date="2020-10" db="EMBL/GenBank/DDBJ databases">
        <title>Microbiome of the Black Sea water column analyzed by genome centric metagenomics.</title>
        <authorList>
            <person name="Cabello-Yeves P.J."/>
            <person name="Callieri C."/>
            <person name="Picazo A."/>
            <person name="Mehrshad M."/>
            <person name="Haro-Moreno J.M."/>
            <person name="Roda-Garcia J."/>
            <person name="Dzembekova N."/>
            <person name="Slabakova V."/>
            <person name="Slabakova N."/>
            <person name="Moncheva S."/>
            <person name="Rodriguez-Valera F."/>
        </authorList>
    </citation>
    <scope>NUCLEOTIDE SEQUENCE</scope>
    <source>
        <strain evidence="1">BS30m-G43</strain>
    </source>
</reference>
<protein>
    <submittedName>
        <fullName evidence="1">Uncharacterized protein</fullName>
    </submittedName>
</protein>
<organism evidence="1 2">
    <name type="scientific">SAR86 cluster bacterium</name>
    <dbReference type="NCBI Taxonomy" id="2030880"/>
    <lineage>
        <taxon>Bacteria</taxon>
        <taxon>Pseudomonadati</taxon>
        <taxon>Pseudomonadota</taxon>
        <taxon>Gammaproteobacteria</taxon>
        <taxon>SAR86 cluster</taxon>
    </lineage>
</organism>
<evidence type="ECO:0000313" key="2">
    <source>
        <dbReference type="Proteomes" id="UP000705230"/>
    </source>
</evidence>
<gene>
    <name evidence="1" type="ORF">ISR29_01130</name>
</gene>
<proteinExistence type="predicted"/>
<dbReference type="AlphaFoldDB" id="A0A937LYT6"/>
<dbReference type="Proteomes" id="UP000705230">
    <property type="component" value="Unassembled WGS sequence"/>
</dbReference>
<dbReference type="EMBL" id="JADHSG010000001">
    <property type="protein sequence ID" value="MBL6902790.1"/>
    <property type="molecule type" value="Genomic_DNA"/>
</dbReference>
<comment type="caution">
    <text evidence="1">The sequence shown here is derived from an EMBL/GenBank/DDBJ whole genome shotgun (WGS) entry which is preliminary data.</text>
</comment>
<evidence type="ECO:0000313" key="1">
    <source>
        <dbReference type="EMBL" id="MBL6902790.1"/>
    </source>
</evidence>